<accession>A0A1T0ACG5</accession>
<evidence type="ECO:0000313" key="3">
    <source>
        <dbReference type="EMBL" id="STZ14072.1"/>
    </source>
</evidence>
<proteinExistence type="predicted"/>
<gene>
    <name evidence="2" type="ORF">B0181_00265</name>
    <name evidence="3" type="ORF">NCTC10293_01661</name>
</gene>
<evidence type="ECO:0000313" key="2">
    <source>
        <dbReference type="EMBL" id="OOR93414.1"/>
    </source>
</evidence>
<keyword evidence="4" id="KW-1185">Reference proteome</keyword>
<feature type="transmembrane region" description="Helical" evidence="1">
    <location>
        <begin position="75"/>
        <end position="96"/>
    </location>
</feature>
<reference evidence="2 4" key="1">
    <citation type="submission" date="2017-02" db="EMBL/GenBank/DDBJ databases">
        <title>Draft genome sequence of Moraxella caviae CCUG 355 type strain.</title>
        <authorList>
            <person name="Engstrom-Jakobsson H."/>
            <person name="Salva-Serra F."/>
            <person name="Thorell K."/>
            <person name="Gonzales-Siles L."/>
            <person name="Karlsson R."/>
            <person name="Boulund F."/>
            <person name="Engstrand L."/>
            <person name="Moore E."/>
        </authorList>
    </citation>
    <scope>NUCLEOTIDE SEQUENCE [LARGE SCALE GENOMIC DNA]</scope>
    <source>
        <strain evidence="2 4">CCUG 355</strain>
    </source>
</reference>
<reference evidence="3 5" key="2">
    <citation type="submission" date="2018-06" db="EMBL/GenBank/DDBJ databases">
        <authorList>
            <consortium name="Pathogen Informatics"/>
            <person name="Doyle S."/>
        </authorList>
    </citation>
    <scope>NUCLEOTIDE SEQUENCE [LARGE SCALE GENOMIC DNA]</scope>
    <source>
        <strain evidence="3 5">NCTC10293</strain>
    </source>
</reference>
<dbReference type="AlphaFoldDB" id="A0A1T0ACG5"/>
<dbReference type="RefSeq" id="WP_078275496.1">
    <property type="nucleotide sequence ID" value="NZ_CAACXO010000020.1"/>
</dbReference>
<keyword evidence="1" id="KW-0812">Transmembrane</keyword>
<protein>
    <recommendedName>
        <fullName evidence="6">Holin</fullName>
    </recommendedName>
</protein>
<sequence length="122" mass="13461">MLDLQGLHAPFLMSWLGVWLFAFVGGLASGFIKVKDIDDRLLKPFIAKPLIGTICGVALAIYINQNANPPPLTLLPWALIGAFISTPIITGFLVFISDQKRQDAVYNKLKDKYLPSSKEDKS</sequence>
<dbReference type="Proteomes" id="UP000190435">
    <property type="component" value="Unassembled WGS sequence"/>
</dbReference>
<dbReference type="STRING" id="34060.B0181_00265"/>
<evidence type="ECO:0000313" key="5">
    <source>
        <dbReference type="Proteomes" id="UP000255279"/>
    </source>
</evidence>
<feature type="transmembrane region" description="Helical" evidence="1">
    <location>
        <begin position="12"/>
        <end position="33"/>
    </location>
</feature>
<keyword evidence="1" id="KW-1133">Transmembrane helix</keyword>
<dbReference type="EMBL" id="MUXU01000004">
    <property type="protein sequence ID" value="OOR93414.1"/>
    <property type="molecule type" value="Genomic_DNA"/>
</dbReference>
<keyword evidence="1" id="KW-0472">Membrane</keyword>
<evidence type="ECO:0000313" key="4">
    <source>
        <dbReference type="Proteomes" id="UP000190435"/>
    </source>
</evidence>
<dbReference type="EMBL" id="UGQE01000004">
    <property type="protein sequence ID" value="STZ14072.1"/>
    <property type="molecule type" value="Genomic_DNA"/>
</dbReference>
<dbReference type="OrthoDB" id="6650201at2"/>
<organism evidence="2 4">
    <name type="scientific">Moraxella caviae</name>
    <dbReference type="NCBI Taxonomy" id="34060"/>
    <lineage>
        <taxon>Bacteria</taxon>
        <taxon>Pseudomonadati</taxon>
        <taxon>Pseudomonadota</taxon>
        <taxon>Gammaproteobacteria</taxon>
        <taxon>Moraxellales</taxon>
        <taxon>Moraxellaceae</taxon>
        <taxon>Moraxella</taxon>
    </lineage>
</organism>
<evidence type="ECO:0008006" key="6">
    <source>
        <dbReference type="Google" id="ProtNLM"/>
    </source>
</evidence>
<feature type="transmembrane region" description="Helical" evidence="1">
    <location>
        <begin position="45"/>
        <end position="63"/>
    </location>
</feature>
<dbReference type="Proteomes" id="UP000255279">
    <property type="component" value="Unassembled WGS sequence"/>
</dbReference>
<evidence type="ECO:0000256" key="1">
    <source>
        <dbReference type="SAM" id="Phobius"/>
    </source>
</evidence>
<name>A0A1T0ACG5_9GAMM</name>